<dbReference type="SUPFAM" id="SSF56801">
    <property type="entry name" value="Acetyl-CoA synthetase-like"/>
    <property type="match status" value="1"/>
</dbReference>
<dbReference type="GeneID" id="73325686"/>
<dbReference type="Gene3D" id="3.40.50.720">
    <property type="entry name" value="NAD(P)-binding Rossmann-like Domain"/>
    <property type="match status" value="1"/>
</dbReference>
<dbReference type="Pfam" id="PF07993">
    <property type="entry name" value="NAD_binding_4"/>
    <property type="match status" value="1"/>
</dbReference>
<dbReference type="NCBIfam" id="TIGR01746">
    <property type="entry name" value="Thioester-redct"/>
    <property type="match status" value="1"/>
</dbReference>
<evidence type="ECO:0000256" key="1">
    <source>
        <dbReference type="ARBA" id="ARBA00022450"/>
    </source>
</evidence>
<sequence length="665" mass="74388">MNDGTMVYVGRKDMQVKINGQRIELGDIESNLAVCFGVKRGVILFPSHGPFSRQLVAVLEVETGNKTAAEHPKMTVSFSEKVDNIQRELATKIPSVMLPKHWVDVDTLVHNGFPLSASGKADRKQIITCLEAQPEREPNSIDEPVQVFEGATAILPGETPAYELAEKIASLVSSKSSSTPTLSTSFNNVLLHASGLDSLNMMSLMHFAHMRYRIKISMQLLMDEKTSIRTLAAFITDSTRRQNDMTSPPSPKFNGRVDIMAQVNRYDKKLLQLSRRYHKSEVHHSYKKDNDIKVFLTGGNGYLGTQILRQLLERRDVSCVTTLVRSTNTQAAKIRVIEAARKALWWTEFHESKLEVWVGDLSESQLGLEQEQWDLLSDGYSFDVIIHNGATVHWNKSYSALEPVNVGSTAQLLGLAVRYQSLRFAYVSGGRQWRSDTERDEDIAHELADSMGYSQTKFVAEVLVKRAAGRCSPTRRNIAVFRPGLIIGTPTEGVANLDDYIWRITSASIDIGAYNADDEEAWLHVSDAAETAAAAINAALNPNLQANVVKNQEDGMTWGMFWGLIQASGYDVRPITASEWFPAVRKDISERQEAHPLWPLAHLLDDDSMKWDIHIDHPRDCPVQLKVAVKKNLEFLMQVRFLPAVGMTLKPNVGPGVRFQRSGFK</sequence>
<dbReference type="InterPro" id="IPR036736">
    <property type="entry name" value="ACP-like_sf"/>
</dbReference>
<dbReference type="Gene3D" id="3.30.300.30">
    <property type="match status" value="1"/>
</dbReference>
<dbReference type="SUPFAM" id="SSF51735">
    <property type="entry name" value="NAD(P)-binding Rossmann-fold domains"/>
    <property type="match status" value="1"/>
</dbReference>
<gene>
    <name evidence="5" type="ORF">ColSpa_04884</name>
</gene>
<evidence type="ECO:0000313" key="5">
    <source>
        <dbReference type="EMBL" id="GKT44703.1"/>
    </source>
</evidence>
<accession>A0AA37LE19</accession>
<dbReference type="InterPro" id="IPR045851">
    <property type="entry name" value="AMP-bd_C_sf"/>
</dbReference>
<keyword evidence="3" id="KW-0436">Ligase</keyword>
<dbReference type="PANTHER" id="PTHR44845:SF4">
    <property type="entry name" value="NONRIBOSOMAL PEPTIDE SYNTHASE INPA"/>
    <property type="match status" value="1"/>
</dbReference>
<comment type="caution">
    <text evidence="5">The sequence shown here is derived from an EMBL/GenBank/DDBJ whole genome shotgun (WGS) entry which is preliminary data.</text>
</comment>
<dbReference type="InterPro" id="IPR013120">
    <property type="entry name" value="FAR_NAD-bd"/>
</dbReference>
<dbReference type="InterPro" id="IPR010080">
    <property type="entry name" value="Thioester_reductase-like_dom"/>
</dbReference>
<feature type="domain" description="Thioester reductase (TE)" evidence="4">
    <location>
        <begin position="296"/>
        <end position="515"/>
    </location>
</feature>
<dbReference type="SUPFAM" id="SSF47336">
    <property type="entry name" value="ACP-like"/>
    <property type="match status" value="1"/>
</dbReference>
<proteinExistence type="predicted"/>
<evidence type="ECO:0000256" key="2">
    <source>
        <dbReference type="ARBA" id="ARBA00022553"/>
    </source>
</evidence>
<dbReference type="AlphaFoldDB" id="A0AA37LE19"/>
<evidence type="ECO:0000313" key="6">
    <source>
        <dbReference type="Proteomes" id="UP001055115"/>
    </source>
</evidence>
<dbReference type="RefSeq" id="XP_049127053.1">
    <property type="nucleotide sequence ID" value="XM_049271096.1"/>
</dbReference>
<evidence type="ECO:0000259" key="4">
    <source>
        <dbReference type="Pfam" id="PF07993"/>
    </source>
</evidence>
<name>A0AA37LE19_9PEZI</name>
<protein>
    <submittedName>
        <fullName evidence="5">Peramine synthetase</fullName>
    </submittedName>
</protein>
<dbReference type="Proteomes" id="UP001055115">
    <property type="component" value="Unassembled WGS sequence"/>
</dbReference>
<keyword evidence="6" id="KW-1185">Reference proteome</keyword>
<keyword evidence="1" id="KW-0596">Phosphopantetheine</keyword>
<dbReference type="GO" id="GO:0016874">
    <property type="term" value="F:ligase activity"/>
    <property type="evidence" value="ECO:0007669"/>
    <property type="project" value="UniProtKB-KW"/>
</dbReference>
<dbReference type="PANTHER" id="PTHR44845">
    <property type="entry name" value="CARRIER DOMAIN-CONTAINING PROTEIN"/>
    <property type="match status" value="1"/>
</dbReference>
<keyword evidence="2" id="KW-0597">Phosphoprotein</keyword>
<evidence type="ECO:0000256" key="3">
    <source>
        <dbReference type="ARBA" id="ARBA00022598"/>
    </source>
</evidence>
<dbReference type="EMBL" id="BQXU01000010">
    <property type="protein sequence ID" value="GKT44703.1"/>
    <property type="molecule type" value="Genomic_DNA"/>
</dbReference>
<organism evidence="5 6">
    <name type="scientific">Colletotrichum spaethianum</name>
    <dbReference type="NCBI Taxonomy" id="700344"/>
    <lineage>
        <taxon>Eukaryota</taxon>
        <taxon>Fungi</taxon>
        <taxon>Dikarya</taxon>
        <taxon>Ascomycota</taxon>
        <taxon>Pezizomycotina</taxon>
        <taxon>Sordariomycetes</taxon>
        <taxon>Hypocreomycetidae</taxon>
        <taxon>Glomerellales</taxon>
        <taxon>Glomerellaceae</taxon>
        <taxon>Colletotrichum</taxon>
        <taxon>Colletotrichum spaethianum species complex</taxon>
    </lineage>
</organism>
<reference evidence="5 6" key="1">
    <citation type="submission" date="2022-03" db="EMBL/GenBank/DDBJ databases">
        <title>Genome data of Colletotrichum spp.</title>
        <authorList>
            <person name="Utami Y.D."/>
            <person name="Hiruma K."/>
        </authorList>
    </citation>
    <scope>NUCLEOTIDE SEQUENCE [LARGE SCALE GENOMIC DNA]</scope>
    <source>
        <strain evidence="5 6">MAFF 239500</strain>
    </source>
</reference>
<dbReference type="InterPro" id="IPR036291">
    <property type="entry name" value="NAD(P)-bd_dom_sf"/>
</dbReference>